<dbReference type="RefSeq" id="WP_160876822.1">
    <property type="nucleotide sequence ID" value="NZ_WUEK01000004.1"/>
</dbReference>
<evidence type="ECO:0000313" key="5">
    <source>
        <dbReference type="Proteomes" id="UP000473325"/>
    </source>
</evidence>
<keyword evidence="1" id="KW-0479">Metal-binding</keyword>
<dbReference type="AlphaFoldDB" id="A0A6L7EQ18"/>
<accession>A0A6L7EQ18</accession>
<gene>
    <name evidence="4" type="ORF">GRQ65_07550</name>
</gene>
<evidence type="ECO:0000313" key="4">
    <source>
        <dbReference type="EMBL" id="MXG89403.1"/>
    </source>
</evidence>
<keyword evidence="1" id="KW-0862">Zinc</keyword>
<protein>
    <submittedName>
        <fullName evidence="4">SWIM zinc finger family protein</fullName>
    </submittedName>
</protein>
<dbReference type="PROSITE" id="PS50966">
    <property type="entry name" value="ZF_SWIM"/>
    <property type="match status" value="1"/>
</dbReference>
<reference evidence="4 5" key="1">
    <citation type="submission" date="2019-12" db="EMBL/GenBank/DDBJ databases">
        <authorList>
            <person name="Kun Z."/>
        </authorList>
    </citation>
    <scope>NUCLEOTIDE SEQUENCE [LARGE SCALE GENOMIC DNA]</scope>
    <source>
        <strain evidence="4 5">YIM 123512</strain>
    </source>
</reference>
<comment type="caution">
    <text evidence="4">The sequence shown here is derived from an EMBL/GenBank/DDBJ whole genome shotgun (WGS) entry which is preliminary data.</text>
</comment>
<dbReference type="Proteomes" id="UP000473325">
    <property type="component" value="Unassembled WGS sequence"/>
</dbReference>
<keyword evidence="1" id="KW-0863">Zinc-finger</keyword>
<keyword evidence="5" id="KW-1185">Reference proteome</keyword>
<feature type="region of interest" description="Disordered" evidence="2">
    <location>
        <begin position="110"/>
        <end position="131"/>
    </location>
</feature>
<feature type="domain" description="SWIM-type" evidence="3">
    <location>
        <begin position="53"/>
        <end position="86"/>
    </location>
</feature>
<dbReference type="Pfam" id="PF04434">
    <property type="entry name" value="SWIM"/>
    <property type="match status" value="1"/>
</dbReference>
<evidence type="ECO:0000259" key="3">
    <source>
        <dbReference type="PROSITE" id="PS50966"/>
    </source>
</evidence>
<proteinExistence type="predicted"/>
<dbReference type="GO" id="GO:0008270">
    <property type="term" value="F:zinc ion binding"/>
    <property type="evidence" value="ECO:0007669"/>
    <property type="project" value="UniProtKB-KW"/>
</dbReference>
<name>A0A6L7EQ18_9ACTN</name>
<sequence>MPRWNVASVEKAAPDAASLAAARRLATPGPWSETGSTETLVWGKCQGSGRTPYQVSIDLSGPSYRCSCPSRKFPCKHALALLLRWVQGSGEITEVSAPVDEVQEWAARRDERRAATRAPVDPETRARRQAERREVMSAGLVDFDLWLGDLVRAGTAQARRQPWGWWDTAAARLVDAQLPGLAERLRAMGSEVSRRDDWADHLLTELGTWWSVSRAWSAWDALDERTRADVRAYLGWPVPTGEVRAGETVDDTWLVLGAHRTEDGRLHQQRTWLHGEATGHVVQLLDFAAGGAPLPLAHLAGSRLTATLGLYPGSAPRRALVVDDPEVSPDPGTPPAPVSLTTASAALVRAWADNPWTVRVPVVVRAALRPAAGREAASVVDADGLAVPLLDGDELWTALALTGGGLTSLVGELESGGFRLLSVLGDRGLVTA</sequence>
<dbReference type="InterPro" id="IPR007527">
    <property type="entry name" value="Znf_SWIM"/>
</dbReference>
<evidence type="ECO:0000256" key="2">
    <source>
        <dbReference type="SAM" id="MobiDB-lite"/>
    </source>
</evidence>
<organism evidence="4 5">
    <name type="scientific">Nocardioides flavescens</name>
    <dbReference type="NCBI Taxonomy" id="2691959"/>
    <lineage>
        <taxon>Bacteria</taxon>
        <taxon>Bacillati</taxon>
        <taxon>Actinomycetota</taxon>
        <taxon>Actinomycetes</taxon>
        <taxon>Propionibacteriales</taxon>
        <taxon>Nocardioidaceae</taxon>
        <taxon>Nocardioides</taxon>
    </lineage>
</organism>
<evidence type="ECO:0000256" key="1">
    <source>
        <dbReference type="PROSITE-ProRule" id="PRU00325"/>
    </source>
</evidence>
<dbReference type="EMBL" id="WUEK01000004">
    <property type="protein sequence ID" value="MXG89403.1"/>
    <property type="molecule type" value="Genomic_DNA"/>
</dbReference>